<protein>
    <submittedName>
        <fullName evidence="3">Secreted Protein</fullName>
    </submittedName>
</protein>
<feature type="chain" id="PRO_5043440848" evidence="2">
    <location>
        <begin position="25"/>
        <end position="547"/>
    </location>
</feature>
<feature type="signal peptide" evidence="2">
    <location>
        <begin position="1"/>
        <end position="24"/>
    </location>
</feature>
<reference evidence="3 4" key="1">
    <citation type="submission" date="2023-10" db="EMBL/GenBank/DDBJ databases">
        <title>Comparative genomics analysis reveals potential genetic determinants of host preference in Cryptosporidium xiaoi.</title>
        <authorList>
            <person name="Xiao L."/>
            <person name="Li J."/>
        </authorList>
    </citation>
    <scope>NUCLEOTIDE SEQUENCE [LARGE SCALE GENOMIC DNA]</scope>
    <source>
        <strain evidence="3 4">52996</strain>
    </source>
</reference>
<name>A0AAV9Y163_9CRYT</name>
<dbReference type="AlphaFoldDB" id="A0AAV9Y163"/>
<dbReference type="EMBL" id="JAWDEY010000005">
    <property type="protein sequence ID" value="KAK6590723.1"/>
    <property type="molecule type" value="Genomic_DNA"/>
</dbReference>
<evidence type="ECO:0000256" key="1">
    <source>
        <dbReference type="SAM" id="MobiDB-lite"/>
    </source>
</evidence>
<proteinExistence type="predicted"/>
<feature type="region of interest" description="Disordered" evidence="1">
    <location>
        <begin position="504"/>
        <end position="547"/>
    </location>
</feature>
<organism evidence="3 4">
    <name type="scientific">Cryptosporidium xiaoi</name>
    <dbReference type="NCBI Taxonomy" id="659607"/>
    <lineage>
        <taxon>Eukaryota</taxon>
        <taxon>Sar</taxon>
        <taxon>Alveolata</taxon>
        <taxon>Apicomplexa</taxon>
        <taxon>Conoidasida</taxon>
        <taxon>Coccidia</taxon>
        <taxon>Eucoccidiorida</taxon>
        <taxon>Eimeriorina</taxon>
        <taxon>Cryptosporidiidae</taxon>
        <taxon>Cryptosporidium</taxon>
    </lineage>
</organism>
<comment type="caution">
    <text evidence="3">The sequence shown here is derived from an EMBL/GenBank/DDBJ whole genome shotgun (WGS) entry which is preliminary data.</text>
</comment>
<dbReference type="Proteomes" id="UP001311799">
    <property type="component" value="Unassembled WGS sequence"/>
</dbReference>
<sequence length="547" mass="62967">MKPQITEYCLVLVVILIWGTFVFGSERATYDASGTSSNRESSLKRLFELINNEGKESIDSLESNITFFSYLDKTELDISLCKDVSSYGTLKPNIEMDKYKDICHIPSKSVSLSYYDFEKSSTKEDSIDAGKKFFFPRVKSYRKDLPIITTEPYQRLMTFAIEVCMVPSVWYLELIHCMFVSTIPYLNGMLMSYSLQDIVGSAIMSMEYRNEKFNLNNCMKSVSYVKDDAISSNMADICHNMKKCLDSEEFTLGDFSELEQEFSYRINNVYESVPNVYKLLKPTLFARYSILYSIHLLFSKFKPKKEYPEVNFLVIRIMIASLSYYALAKELNLLIKSESNVVDFFTKMFTSLMFKDTVTIINSCKKSVADFGNKRLDAKILDIFCKEIFSVGFINEDIGIHKYRVDGYLVNPKRVLLESYVSVIPEMMQNLDIEKYDCAWMYFENLDGGPKAETKFGEDVSKQIKNLEFDLDSQAGANMGKKKKKKSFFRTVTKFFSRLTRRKGSIDHSKVDYSSESLESLEPVGSTEQPNTESVQEGGKKDNKKKN</sequence>
<feature type="compositionally biased region" description="Basic and acidic residues" evidence="1">
    <location>
        <begin position="504"/>
        <end position="513"/>
    </location>
</feature>
<feature type="compositionally biased region" description="Polar residues" evidence="1">
    <location>
        <begin position="526"/>
        <end position="535"/>
    </location>
</feature>
<keyword evidence="2" id="KW-0732">Signal</keyword>
<evidence type="ECO:0000256" key="2">
    <source>
        <dbReference type="SAM" id="SignalP"/>
    </source>
</evidence>
<gene>
    <name evidence="3" type="ORF">RS030_142149</name>
</gene>
<evidence type="ECO:0000313" key="3">
    <source>
        <dbReference type="EMBL" id="KAK6590723.1"/>
    </source>
</evidence>
<keyword evidence="4" id="KW-1185">Reference proteome</keyword>
<evidence type="ECO:0000313" key="4">
    <source>
        <dbReference type="Proteomes" id="UP001311799"/>
    </source>
</evidence>
<accession>A0AAV9Y163</accession>